<keyword evidence="3" id="KW-1185">Reference proteome</keyword>
<dbReference type="Pfam" id="PF02350">
    <property type="entry name" value="Epimerase_2"/>
    <property type="match status" value="1"/>
</dbReference>
<evidence type="ECO:0000259" key="1">
    <source>
        <dbReference type="Pfam" id="PF02350"/>
    </source>
</evidence>
<dbReference type="Proteomes" id="UP000183410">
    <property type="component" value="Unassembled WGS sequence"/>
</dbReference>
<dbReference type="Gene3D" id="3.40.50.2000">
    <property type="entry name" value="Glycogen Phosphorylase B"/>
    <property type="match status" value="2"/>
</dbReference>
<dbReference type="PANTHER" id="PTHR43174">
    <property type="entry name" value="UDP-N-ACETYLGLUCOSAMINE 2-EPIMERASE"/>
    <property type="match status" value="1"/>
</dbReference>
<gene>
    <name evidence="2" type="ORF">SAMN04487969_14322</name>
</gene>
<dbReference type="GO" id="GO:0006047">
    <property type="term" value="P:UDP-N-acetylglucosamine metabolic process"/>
    <property type="evidence" value="ECO:0007669"/>
    <property type="project" value="InterPro"/>
</dbReference>
<dbReference type="EMBL" id="FONN01000043">
    <property type="protein sequence ID" value="SFF46147.1"/>
    <property type="molecule type" value="Genomic_DNA"/>
</dbReference>
<organism evidence="2 3">
    <name type="scientific">Paenibacillus algorifonticola</name>
    <dbReference type="NCBI Taxonomy" id="684063"/>
    <lineage>
        <taxon>Bacteria</taxon>
        <taxon>Bacillati</taxon>
        <taxon>Bacillota</taxon>
        <taxon>Bacilli</taxon>
        <taxon>Bacillales</taxon>
        <taxon>Paenibacillaceae</taxon>
        <taxon>Paenibacillus</taxon>
    </lineage>
</organism>
<dbReference type="SUPFAM" id="SSF53756">
    <property type="entry name" value="UDP-Glycosyltransferase/glycogen phosphorylase"/>
    <property type="match status" value="1"/>
</dbReference>
<dbReference type="RefSeq" id="WP_046229705.1">
    <property type="nucleotide sequence ID" value="NZ_FONN01000043.1"/>
</dbReference>
<dbReference type="InterPro" id="IPR003331">
    <property type="entry name" value="UDP_GlcNAc_Epimerase_2_dom"/>
</dbReference>
<dbReference type="AlphaFoldDB" id="A0A1I2IYS4"/>
<dbReference type="GO" id="GO:0004553">
    <property type="term" value="F:hydrolase activity, hydrolyzing O-glycosyl compounds"/>
    <property type="evidence" value="ECO:0007669"/>
    <property type="project" value="InterPro"/>
</dbReference>
<feature type="domain" description="UDP-N-acetylglucosamine 2-epimerase" evidence="1">
    <location>
        <begin position="22"/>
        <end position="369"/>
    </location>
</feature>
<accession>A0A1I2IYS4</accession>
<dbReference type="InterPro" id="IPR020004">
    <property type="entry name" value="UDP-GlcNAc_Epase"/>
</dbReference>
<dbReference type="NCBIfam" id="TIGR03568">
    <property type="entry name" value="NeuC_NnaA"/>
    <property type="match status" value="1"/>
</dbReference>
<proteinExistence type="predicted"/>
<dbReference type="OrthoDB" id="9803238at2"/>
<evidence type="ECO:0000313" key="2">
    <source>
        <dbReference type="EMBL" id="SFF46147.1"/>
    </source>
</evidence>
<evidence type="ECO:0000313" key="3">
    <source>
        <dbReference type="Proteomes" id="UP000183410"/>
    </source>
</evidence>
<dbReference type="CDD" id="cd03786">
    <property type="entry name" value="GTB_UDP-GlcNAc_2-Epimerase"/>
    <property type="match status" value="1"/>
</dbReference>
<sequence length="390" mass="43130">MRKICVVTGSRADYGLLYPLLKEIKADNELVLQIAVTGMHLSQEYGLTYQEIVSDGFIIDEKIDMLLASDTQAGITKSMGMGLIGFADAYQRLKPDIVVVLGDRYEIMIAVQAAMMANIPIAHLHGGESTEGMVDEAIRHSISKMAHLHFASTEKYRKRIIQLGENPAKVFNVGAIGLDNIRDLDLLSKEEFEQSIGFKLWAVTFLVTYHPLTLAHRSSEELTNELLAALDQFPQAGIIFTKPNSDTDGRIISRMIDDYVKKNAERSVSFESLGKLRYLSALQHVDVVIGNSSSGIIEVPMFKKPTVDIGIRQQGRIKGTTVIQTGETREPIIQAINQAMDKTFLQSLVEGSSSLYGNGGTAVKIKEQLKRTDLTGILSKRFYDIADSTD</sequence>
<name>A0A1I2IYS4_9BACL</name>
<dbReference type="PANTHER" id="PTHR43174:SF3">
    <property type="entry name" value="UDP-N-ACETYLGLUCOSAMINE 2-EPIMERASE"/>
    <property type="match status" value="1"/>
</dbReference>
<reference evidence="3" key="1">
    <citation type="submission" date="2016-10" db="EMBL/GenBank/DDBJ databases">
        <authorList>
            <person name="Varghese N."/>
            <person name="Submissions S."/>
        </authorList>
    </citation>
    <scope>NUCLEOTIDE SEQUENCE [LARGE SCALE GENOMIC DNA]</scope>
    <source>
        <strain evidence="3">CGMCC 1.10223</strain>
    </source>
</reference>
<dbReference type="InterPro" id="IPR029767">
    <property type="entry name" value="WecB-like"/>
</dbReference>
<protein>
    <submittedName>
        <fullName evidence="2">GDP/UDP-N,N'-diacetylbacillosamine 2-epimerase (Hydrolysing)</fullName>
    </submittedName>
</protein>